<gene>
    <name evidence="1" type="ORF">DDZ18_06205</name>
</gene>
<organism evidence="1 2">
    <name type="scientific">Marinicauda salina</name>
    <dbReference type="NCBI Taxonomy" id="2135793"/>
    <lineage>
        <taxon>Bacteria</taxon>
        <taxon>Pseudomonadati</taxon>
        <taxon>Pseudomonadota</taxon>
        <taxon>Alphaproteobacteria</taxon>
        <taxon>Maricaulales</taxon>
        <taxon>Maricaulaceae</taxon>
        <taxon>Marinicauda</taxon>
    </lineage>
</organism>
<name>A0A2U2BTF7_9PROT</name>
<proteinExistence type="predicted"/>
<keyword evidence="2" id="KW-1185">Reference proteome</keyword>
<evidence type="ECO:0000313" key="2">
    <source>
        <dbReference type="Proteomes" id="UP000245168"/>
    </source>
</evidence>
<evidence type="ECO:0000313" key="1">
    <source>
        <dbReference type="EMBL" id="PWE17278.1"/>
    </source>
</evidence>
<comment type="caution">
    <text evidence="1">The sequence shown here is derived from an EMBL/GenBank/DDBJ whole genome shotgun (WGS) entry which is preliminary data.</text>
</comment>
<protein>
    <recommendedName>
        <fullName evidence="3">Type II toxin-antitoxin system HicA family toxin</fullName>
    </recommendedName>
</protein>
<reference evidence="2" key="1">
    <citation type="submission" date="2018-05" db="EMBL/GenBank/DDBJ databases">
        <authorList>
            <person name="Liu B.-T."/>
        </authorList>
    </citation>
    <scope>NUCLEOTIDE SEQUENCE [LARGE SCALE GENOMIC DNA]</scope>
    <source>
        <strain evidence="2">WD6-1</strain>
    </source>
</reference>
<evidence type="ECO:0008006" key="3">
    <source>
        <dbReference type="Google" id="ProtNLM"/>
    </source>
</evidence>
<sequence length="86" mass="9716">MSGRPRHPDKDIEAAVAYLEGLGWRWRKAGGSAHAWGRMLCPRNDRSGCQCSVWTTPRNPRAHARTLRRYGDRCGHGREEADDEGV</sequence>
<dbReference type="Proteomes" id="UP000245168">
    <property type="component" value="Unassembled WGS sequence"/>
</dbReference>
<accession>A0A2U2BTF7</accession>
<dbReference type="AlphaFoldDB" id="A0A2U2BTF7"/>
<dbReference type="EMBL" id="QEXV01000003">
    <property type="protein sequence ID" value="PWE17278.1"/>
    <property type="molecule type" value="Genomic_DNA"/>
</dbReference>